<accession>A0A8K0JS92</accession>
<sequence length="289" mass="31948">MSSNTGTSGSQHASQFHYELSSCGMFINTYDNRRDRNLLATSEICRREDGSYREPTLRYTEGGQLFHFRDGPSVHTVDPESLHRLAQSTPLSDASLLLYRQPLEIAELFKAHRVDSSSLVPASASEQQPQDESEEVFKDNGRDVFDRTQEGPEMPVEQAGSSSEQLVKGRFDPLSAAFLKQLPMAKQGRDLEAAVHQALGNGMNIFTYKSKFGYCVQLLLGTGNSEEGSRNFEYDAVGGHCLAYGDVFDPSQEDAQEVPNTVHLTAYVDELTRHSRNHQGPIGGSVHTG</sequence>
<keyword evidence="3" id="KW-1185">Reference proteome</keyword>
<name>A0A8K0JS92_9TREE</name>
<evidence type="ECO:0000313" key="3">
    <source>
        <dbReference type="Proteomes" id="UP000812966"/>
    </source>
</evidence>
<dbReference type="Proteomes" id="UP000812966">
    <property type="component" value="Unassembled WGS sequence"/>
</dbReference>
<proteinExistence type="predicted"/>
<feature type="region of interest" description="Disordered" evidence="1">
    <location>
        <begin position="144"/>
        <end position="165"/>
    </location>
</feature>
<comment type="caution">
    <text evidence="2">The sequence shown here is derived from an EMBL/GenBank/DDBJ whole genome shotgun (WGS) entry which is preliminary data.</text>
</comment>
<protein>
    <submittedName>
        <fullName evidence="2">Uncharacterized protein</fullName>
    </submittedName>
</protein>
<dbReference type="AlphaFoldDB" id="A0A8K0JS92"/>
<organism evidence="2 3">
    <name type="scientific">Filobasidium floriforme</name>
    <dbReference type="NCBI Taxonomy" id="5210"/>
    <lineage>
        <taxon>Eukaryota</taxon>
        <taxon>Fungi</taxon>
        <taxon>Dikarya</taxon>
        <taxon>Basidiomycota</taxon>
        <taxon>Agaricomycotina</taxon>
        <taxon>Tremellomycetes</taxon>
        <taxon>Filobasidiales</taxon>
        <taxon>Filobasidiaceae</taxon>
        <taxon>Filobasidium</taxon>
    </lineage>
</organism>
<dbReference type="EMBL" id="JABELV010000003">
    <property type="protein sequence ID" value="KAG7575470.1"/>
    <property type="molecule type" value="Genomic_DNA"/>
</dbReference>
<reference evidence="2" key="1">
    <citation type="submission" date="2020-04" db="EMBL/GenBank/DDBJ databases">
        <title>Analysis of mating type loci in Filobasidium floriforme.</title>
        <authorList>
            <person name="Nowrousian M."/>
        </authorList>
    </citation>
    <scope>NUCLEOTIDE SEQUENCE</scope>
    <source>
        <strain evidence="2">CBS 6242</strain>
    </source>
</reference>
<gene>
    <name evidence="2" type="ORF">FFLO_00289</name>
</gene>
<evidence type="ECO:0000313" key="2">
    <source>
        <dbReference type="EMBL" id="KAG7575470.1"/>
    </source>
</evidence>
<evidence type="ECO:0000256" key="1">
    <source>
        <dbReference type="SAM" id="MobiDB-lite"/>
    </source>
</evidence>